<accession>A0A0N8SPE8</accession>
<reference evidence="3 4" key="1">
    <citation type="submission" date="2015-09" db="EMBL/GenBank/DDBJ databases">
        <title>Genome announcement of multiple Pseudomonas syringae strains.</title>
        <authorList>
            <person name="Thakur S."/>
            <person name="Wang P.W."/>
            <person name="Gong Y."/>
            <person name="Weir B.S."/>
            <person name="Guttman D.S."/>
        </authorList>
    </citation>
    <scope>NUCLEOTIDE SEQUENCE [LARGE SCALE GENOMIC DNA]</scope>
    <source>
        <strain evidence="3 4">ICMP3882</strain>
    </source>
</reference>
<protein>
    <submittedName>
        <fullName evidence="3">Phosphodiesterase/alkaline phosphatase D</fullName>
    </submittedName>
</protein>
<dbReference type="PANTHER" id="PTHR43606:SF2">
    <property type="entry name" value="ALKALINE PHOSPHATASE FAMILY PROTEIN (AFU_ORTHOLOGUE AFUA_5G03860)"/>
    <property type="match status" value="1"/>
</dbReference>
<sequence>MNRWGRVMTDFDPDRRRIITGVSGAVLLSILSPFARSAGVDYPFTLGVASGDPLPDGFVIWTRLAPQVTTAMGDGGLDKPVAVRWKVASDAAMTQVVRTGQTMAQPRFAHSVHVEVSGLQPGRPYWYQFESLGAQSTTGQACTLPPLSAMPTARFGFVSCSHWEAGYFSAYRHLANERPDLVFFLGDYIYESGISPQKNSLPRHHVTSEPMDLAGYRNRYAQYKTDPDLQALHACAPSVATWDDHEVQNDYAAQWSQDPNVSTESFLRRRAAAYQAFYEHMPLRASSLPKGADMRIYRHIDYGRLARFHVLDGRQYRSEQPCIQANGSHRGRVVSNDCPDLRDPKRTMLGWEQEAWLDHSFARSAGQWNVIAQDLLVAPLTQRNPDTQALGRWTDGWDGYIATRERMLASLDRHKTRNPVFWGGDIHSFWTTDLHADANNPDSRIVATEFVGTSVTSSGPPFDAFNSILGLNPHIKFFDSRQRGYVSVELSEQQMLTRFQVVSDVLNPAATVSTLKRFVVEAGKTGAAQA</sequence>
<dbReference type="CDD" id="cd07389">
    <property type="entry name" value="MPP_PhoD"/>
    <property type="match status" value="1"/>
</dbReference>
<dbReference type="AlphaFoldDB" id="A0A0N8SPE8"/>
<dbReference type="Gene3D" id="2.60.40.380">
    <property type="entry name" value="Purple acid phosphatase-like, N-terminal"/>
    <property type="match status" value="1"/>
</dbReference>
<evidence type="ECO:0000259" key="1">
    <source>
        <dbReference type="Pfam" id="PF09423"/>
    </source>
</evidence>
<dbReference type="EMBL" id="LJRF01000126">
    <property type="protein sequence ID" value="KPY46192.1"/>
    <property type="molecule type" value="Genomic_DNA"/>
</dbReference>
<dbReference type="InterPro" id="IPR032093">
    <property type="entry name" value="PhoD_N"/>
</dbReference>
<dbReference type="PANTHER" id="PTHR43606">
    <property type="entry name" value="PHOSPHATASE, PUTATIVE (AFU_ORTHOLOGUE AFUA_6G08710)-RELATED"/>
    <property type="match status" value="1"/>
</dbReference>
<dbReference type="InterPro" id="IPR052900">
    <property type="entry name" value="Phospholipid_Metab_Enz"/>
</dbReference>
<dbReference type="InterPro" id="IPR029052">
    <property type="entry name" value="Metallo-depent_PP-like"/>
</dbReference>
<dbReference type="PATRIC" id="fig|55398.3.peg.4733"/>
<dbReference type="FunFam" id="3.60.21.70:FF:000001">
    <property type="entry name" value="Alkaline phosphatase D"/>
    <property type="match status" value="1"/>
</dbReference>
<organism evidence="3 4">
    <name type="scientific">Pseudomonas syringae pv. ribicola</name>
    <dbReference type="NCBI Taxonomy" id="55398"/>
    <lineage>
        <taxon>Bacteria</taxon>
        <taxon>Pseudomonadati</taxon>
        <taxon>Pseudomonadota</taxon>
        <taxon>Gammaproteobacteria</taxon>
        <taxon>Pseudomonadales</taxon>
        <taxon>Pseudomonadaceae</taxon>
        <taxon>Pseudomonas</taxon>
    </lineage>
</organism>
<evidence type="ECO:0000313" key="4">
    <source>
        <dbReference type="Proteomes" id="UP000050554"/>
    </source>
</evidence>
<evidence type="ECO:0000313" key="3">
    <source>
        <dbReference type="EMBL" id="KPY46192.1"/>
    </source>
</evidence>
<dbReference type="SUPFAM" id="SSF56300">
    <property type="entry name" value="Metallo-dependent phosphatases"/>
    <property type="match status" value="1"/>
</dbReference>
<dbReference type="Pfam" id="PF09423">
    <property type="entry name" value="PhoD"/>
    <property type="match status" value="1"/>
</dbReference>
<proteinExistence type="predicted"/>
<dbReference type="Pfam" id="PF16655">
    <property type="entry name" value="PhoD_N"/>
    <property type="match status" value="1"/>
</dbReference>
<dbReference type="Proteomes" id="UP000050554">
    <property type="component" value="Unassembled WGS sequence"/>
</dbReference>
<evidence type="ECO:0000259" key="2">
    <source>
        <dbReference type="Pfam" id="PF16655"/>
    </source>
</evidence>
<feature type="domain" description="PhoD-like phosphatase metallophosphatase" evidence="1">
    <location>
        <begin position="155"/>
        <end position="498"/>
    </location>
</feature>
<feature type="domain" description="Phospholipase D N-terminal" evidence="2">
    <location>
        <begin position="46"/>
        <end position="143"/>
    </location>
</feature>
<comment type="caution">
    <text evidence="3">The sequence shown here is derived from an EMBL/GenBank/DDBJ whole genome shotgun (WGS) entry which is preliminary data.</text>
</comment>
<dbReference type="InterPro" id="IPR038607">
    <property type="entry name" value="PhoD-like_sf"/>
</dbReference>
<gene>
    <name evidence="3" type="ORF">ALO47_05167</name>
</gene>
<dbReference type="Gene3D" id="3.60.21.70">
    <property type="entry name" value="PhoD-like phosphatase"/>
    <property type="match status" value="1"/>
</dbReference>
<name>A0A0N8SPE8_PSESI</name>
<dbReference type="InterPro" id="IPR018946">
    <property type="entry name" value="PhoD-like_MPP"/>
</dbReference>